<dbReference type="Proteomes" id="UP000309215">
    <property type="component" value="Unassembled WGS sequence"/>
</dbReference>
<protein>
    <submittedName>
        <fullName evidence="1">Uncharacterized protein</fullName>
    </submittedName>
</protein>
<organism evidence="1 2">
    <name type="scientific">Polyangium fumosum</name>
    <dbReference type="NCBI Taxonomy" id="889272"/>
    <lineage>
        <taxon>Bacteria</taxon>
        <taxon>Pseudomonadati</taxon>
        <taxon>Myxococcota</taxon>
        <taxon>Polyangia</taxon>
        <taxon>Polyangiales</taxon>
        <taxon>Polyangiaceae</taxon>
        <taxon>Polyangium</taxon>
    </lineage>
</organism>
<dbReference type="EMBL" id="SSMQ01000013">
    <property type="protein sequence ID" value="TKD08557.1"/>
    <property type="molecule type" value="Genomic_DNA"/>
</dbReference>
<name>A0A4U1JD24_9BACT</name>
<evidence type="ECO:0000313" key="2">
    <source>
        <dbReference type="Proteomes" id="UP000309215"/>
    </source>
</evidence>
<proteinExistence type="predicted"/>
<dbReference type="OrthoDB" id="5486497at2"/>
<sequence>MMTTPETPPEPLPRRPPSRTFVHIAALAAPLVLASCSGANTSSTRGGPSVLATPGSTPIAGIEVHALDERPRLTLVNRDGDPAPAIAVAFATDPGPATAAALSALVEARLAAAGFETRVRADRTGFRVEWLVDNPTRVAPFLAALVRAMRDPVVAKGPESPLVTRRLAALRKTPLDAPELAAIAACTGRLGLSPSESMPDPTSPTFAGELEGQRREGLHAGRAAIAAVGPASFGALVAKALEASEGWPVGEPAADPFPTADTVTSYVAPPQSAPRGQVTLAVRLGDALGAVAIAERLAAPGSPLHARLGSLPEAFHAVEVVGVARARGGCVSVTIEPDTRLDAAALERAAARAATITRHEIRLESAAPTSASVAMRQILSAADPRDAASRAAWWDLTTPVPAAPPRVAVALALPPRATPTPGSSGRAFAAELESAWAKASEPVVERRTAVERGQGEVWALVASPCGVIDEGATDAGMTALAMLAASATRDPNAGVALEPWIGPDGMGLVAHAAPRDEHETSVELARRVGDAAARALSPTALTPIALTEARTSALAHLERTTGRGGVAFEALASALVPEHPSWLDPLGIYTRVSGAGLEGTRLHLRTLLEGPLRLAVLANADAAQATELAQAVDRWLVPRSPARACPTPTRGASRTGPLTARLARDAGLAQALIAAPMPAVGAPGHDLALFVALALDGEGGLLEATLPPSGGVRATTRIVGTSQAAALVVDVRAPSDLLTSAVTDIRALLGRLSRGGLSAPEFSRAAALASRRDTESRADPRRRLIHLWSGRSQAPRETPTPQALTTFLATSLAESTLLVVEAHPDP</sequence>
<reference evidence="1 2" key="1">
    <citation type="submission" date="2019-04" db="EMBL/GenBank/DDBJ databases">
        <authorList>
            <person name="Li Y."/>
            <person name="Wang J."/>
        </authorList>
    </citation>
    <scope>NUCLEOTIDE SEQUENCE [LARGE SCALE GENOMIC DNA]</scope>
    <source>
        <strain evidence="1 2">DSM 14668</strain>
    </source>
</reference>
<accession>A0A4U1JD24</accession>
<gene>
    <name evidence="1" type="ORF">E8A74_14815</name>
</gene>
<dbReference type="RefSeq" id="WP_136929652.1">
    <property type="nucleotide sequence ID" value="NZ_SSMQ01000013.1"/>
</dbReference>
<keyword evidence="2" id="KW-1185">Reference proteome</keyword>
<dbReference type="AlphaFoldDB" id="A0A4U1JD24"/>
<evidence type="ECO:0000313" key="1">
    <source>
        <dbReference type="EMBL" id="TKD08557.1"/>
    </source>
</evidence>
<comment type="caution">
    <text evidence="1">The sequence shown here is derived from an EMBL/GenBank/DDBJ whole genome shotgun (WGS) entry which is preliminary data.</text>
</comment>